<sequence>MIGVKVDGVRIQTIGHRPWNIPNLEKDEQGSYALNEPNNNRAIERPELVHLCLNCTKENCTGHCEEIRKLGGTRNATKGTVQGRKIPLPKNFKQVFERLNSQKDTAAVYKVSISTVRRWMKDCNIPYQKDRKTAQNYKKQVRADGKFGGVKK</sequence>
<accession>A0A8S5R1V5</accession>
<protein>
    <submittedName>
        <fullName evidence="1">Transcription regulator-like protein</fullName>
    </submittedName>
</protein>
<reference evidence="1" key="1">
    <citation type="journal article" date="2021" name="Proc. Natl. Acad. Sci. U.S.A.">
        <title>A Catalog of Tens of Thousands of Viruses from Human Metagenomes Reveals Hidden Associations with Chronic Diseases.</title>
        <authorList>
            <person name="Tisza M.J."/>
            <person name="Buck C.B."/>
        </authorList>
    </citation>
    <scope>NUCLEOTIDE SEQUENCE</scope>
    <source>
        <strain evidence="1">Ct6d71</strain>
    </source>
</reference>
<organism evidence="1">
    <name type="scientific">Siphoviridae sp. ct6d71</name>
    <dbReference type="NCBI Taxonomy" id="2826298"/>
    <lineage>
        <taxon>Viruses</taxon>
        <taxon>Duplodnaviria</taxon>
        <taxon>Heunggongvirae</taxon>
        <taxon>Uroviricota</taxon>
        <taxon>Caudoviricetes</taxon>
    </lineage>
</organism>
<dbReference type="EMBL" id="BK015797">
    <property type="protein sequence ID" value="DAE25462.1"/>
    <property type="molecule type" value="Genomic_DNA"/>
</dbReference>
<name>A0A8S5R1V5_9CAUD</name>
<evidence type="ECO:0000313" key="1">
    <source>
        <dbReference type="EMBL" id="DAE25462.1"/>
    </source>
</evidence>
<proteinExistence type="predicted"/>